<proteinExistence type="predicted"/>
<sequence>MKQNCGFDKIVMLAAKDTERAARIVATSFYKVLRKNGFTDEQIVNVSSCILDCLLESLREYKQKTTVKAEPDTLR</sequence>
<dbReference type="Proteomes" id="UP000705867">
    <property type="component" value="Unassembled WGS sequence"/>
</dbReference>
<evidence type="ECO:0000313" key="1">
    <source>
        <dbReference type="EMBL" id="MBZ0155147.1"/>
    </source>
</evidence>
<accession>A0A953M104</accession>
<gene>
    <name evidence="1" type="ORF">K8I29_02905</name>
</gene>
<reference evidence="1" key="2">
    <citation type="submission" date="2021-08" db="EMBL/GenBank/DDBJ databases">
        <authorList>
            <person name="Dalcin Martins P."/>
        </authorList>
    </citation>
    <scope>NUCLEOTIDE SEQUENCE</scope>
    <source>
        <strain evidence="1">MAG_39</strain>
    </source>
</reference>
<comment type="caution">
    <text evidence="1">The sequence shown here is derived from an EMBL/GenBank/DDBJ whole genome shotgun (WGS) entry which is preliminary data.</text>
</comment>
<dbReference type="AlphaFoldDB" id="A0A953M104"/>
<organism evidence="1 2">
    <name type="scientific">Candidatus Nitrobium versatile</name>
    <dbReference type="NCBI Taxonomy" id="2884831"/>
    <lineage>
        <taxon>Bacteria</taxon>
        <taxon>Pseudomonadati</taxon>
        <taxon>Nitrospirota</taxon>
        <taxon>Nitrospiria</taxon>
        <taxon>Nitrospirales</taxon>
        <taxon>Nitrospiraceae</taxon>
        <taxon>Candidatus Nitrobium</taxon>
    </lineage>
</organism>
<evidence type="ECO:0000313" key="2">
    <source>
        <dbReference type="Proteomes" id="UP000705867"/>
    </source>
</evidence>
<protein>
    <submittedName>
        <fullName evidence="1">Uncharacterized protein</fullName>
    </submittedName>
</protein>
<name>A0A953M104_9BACT</name>
<dbReference type="EMBL" id="JAIOIV010000022">
    <property type="protein sequence ID" value="MBZ0155147.1"/>
    <property type="molecule type" value="Genomic_DNA"/>
</dbReference>
<reference evidence="1" key="1">
    <citation type="journal article" date="2021" name="bioRxiv">
        <title>Unraveling nitrogen, sulfur and carbon metabolic pathways and microbial community transcriptional responses to substrate deprivation and toxicity stresses in a bioreactor mimicking anoxic brackish coastal sediment conditions.</title>
        <authorList>
            <person name="Martins P.D."/>
            <person name="Echeveste M.J."/>
            <person name="Arshad A."/>
            <person name="Kurth J."/>
            <person name="Ouboter H."/>
            <person name="Jetten M.S.M."/>
            <person name="Welte C.U."/>
        </authorList>
    </citation>
    <scope>NUCLEOTIDE SEQUENCE</scope>
    <source>
        <strain evidence="1">MAG_39</strain>
    </source>
</reference>